<evidence type="ECO:0000313" key="6">
    <source>
        <dbReference type="EMBL" id="MBH1652274.1"/>
    </source>
</evidence>
<protein>
    <submittedName>
        <fullName evidence="6">Fimbrial protein</fullName>
    </submittedName>
</protein>
<dbReference type="Proteomes" id="UP000625930">
    <property type="component" value="Unassembled WGS sequence"/>
</dbReference>
<dbReference type="Gene3D" id="2.60.40.1090">
    <property type="entry name" value="Fimbrial-type adhesion domain"/>
    <property type="match status" value="1"/>
</dbReference>
<proteinExistence type="inferred from homology"/>
<feature type="domain" description="Fimbrial-type adhesion" evidence="5">
    <location>
        <begin position="5"/>
        <end position="111"/>
    </location>
</feature>
<dbReference type="PANTHER" id="PTHR33420:SF3">
    <property type="entry name" value="FIMBRIAL SUBUNIT ELFA"/>
    <property type="match status" value="1"/>
</dbReference>
<evidence type="ECO:0000256" key="3">
    <source>
        <dbReference type="ARBA" id="ARBA00022729"/>
    </source>
</evidence>
<accession>A0AA89WKN3</accession>
<dbReference type="InterPro" id="IPR036937">
    <property type="entry name" value="Adhesion_dom_fimbrial_sf"/>
</dbReference>
<dbReference type="InterPro" id="IPR000259">
    <property type="entry name" value="Adhesion_dom_fimbrial"/>
</dbReference>
<evidence type="ECO:0000256" key="4">
    <source>
        <dbReference type="ARBA" id="ARBA00023263"/>
    </source>
</evidence>
<keyword evidence="3" id="KW-0732">Signal</keyword>
<comment type="subcellular location">
    <subcellularLocation>
        <location evidence="1">Fimbrium</location>
    </subcellularLocation>
</comment>
<name>A0AA89WKN3_STEMA</name>
<dbReference type="EMBL" id="JADUNP010000013">
    <property type="protein sequence ID" value="MBH1652274.1"/>
    <property type="molecule type" value="Genomic_DNA"/>
</dbReference>
<dbReference type="AlphaFoldDB" id="A0AA89WKN3"/>
<dbReference type="Pfam" id="PF00419">
    <property type="entry name" value="Fimbrial"/>
    <property type="match status" value="1"/>
</dbReference>
<reference evidence="6" key="1">
    <citation type="submission" date="2020-11" db="EMBL/GenBank/DDBJ databases">
        <title>Enhanced detection system for hospital associated transmission using whole genome sequencing surveillance.</title>
        <authorList>
            <person name="Harrison L.H."/>
            <person name="Van Tyne D."/>
            <person name="Marsh J.W."/>
            <person name="Griffith M.P."/>
            <person name="Snyder D.J."/>
            <person name="Cooper V.S."/>
            <person name="Mustapha M."/>
        </authorList>
    </citation>
    <scope>NUCLEOTIDE SEQUENCE</scope>
    <source>
        <strain evidence="6">STEN00091</strain>
    </source>
</reference>
<dbReference type="PANTHER" id="PTHR33420">
    <property type="entry name" value="FIMBRIAL SUBUNIT ELFA-RELATED"/>
    <property type="match status" value="1"/>
</dbReference>
<comment type="caution">
    <text evidence="6">The sequence shown here is derived from an EMBL/GenBank/DDBJ whole genome shotgun (WGS) entry which is preliminary data.</text>
</comment>
<comment type="similarity">
    <text evidence="2">Belongs to the fimbrial protein family.</text>
</comment>
<evidence type="ECO:0000259" key="5">
    <source>
        <dbReference type="Pfam" id="PF00419"/>
    </source>
</evidence>
<dbReference type="GO" id="GO:0009289">
    <property type="term" value="C:pilus"/>
    <property type="evidence" value="ECO:0007669"/>
    <property type="project" value="UniProtKB-SubCell"/>
</dbReference>
<evidence type="ECO:0000256" key="1">
    <source>
        <dbReference type="ARBA" id="ARBA00004561"/>
    </source>
</evidence>
<evidence type="ECO:0000256" key="2">
    <source>
        <dbReference type="ARBA" id="ARBA00006671"/>
    </source>
</evidence>
<gene>
    <name evidence="6" type="ORF">I5U67_08840</name>
</gene>
<keyword evidence="4" id="KW-0281">Fimbrium</keyword>
<organism evidence="6 7">
    <name type="scientific">Stenotrophomonas maltophilia</name>
    <name type="common">Pseudomonas maltophilia</name>
    <name type="synonym">Xanthomonas maltophilia</name>
    <dbReference type="NCBI Taxonomy" id="40324"/>
    <lineage>
        <taxon>Bacteria</taxon>
        <taxon>Pseudomonadati</taxon>
        <taxon>Pseudomonadota</taxon>
        <taxon>Gammaproteobacteria</taxon>
        <taxon>Lysobacterales</taxon>
        <taxon>Lysobacteraceae</taxon>
        <taxon>Stenotrophomonas</taxon>
        <taxon>Stenotrophomonas maltophilia group</taxon>
    </lineage>
</organism>
<dbReference type="GO" id="GO:0043709">
    <property type="term" value="P:cell adhesion involved in single-species biofilm formation"/>
    <property type="evidence" value="ECO:0007669"/>
    <property type="project" value="TreeGrafter"/>
</dbReference>
<sequence length="112" mass="11536">MATPGDSTEETPFEVPLNCPSANVDVFLRVDDASGTNAADGVLAPTAASSASGVRMQLLMAGAPLALGREWNHGYSSAGVQPLPFVARYLRTSDALVPGDIGGEAVLTADYR</sequence>
<dbReference type="InterPro" id="IPR050263">
    <property type="entry name" value="Bact_Fimbrial_Adh_Pro"/>
</dbReference>
<evidence type="ECO:0000313" key="7">
    <source>
        <dbReference type="Proteomes" id="UP000625930"/>
    </source>
</evidence>
<dbReference type="InterPro" id="IPR008966">
    <property type="entry name" value="Adhesion_dom_sf"/>
</dbReference>
<dbReference type="SUPFAM" id="SSF49401">
    <property type="entry name" value="Bacterial adhesins"/>
    <property type="match status" value="1"/>
</dbReference>